<dbReference type="EMBL" id="NKHZ01000031">
    <property type="protein sequence ID" value="PNS19677.1"/>
    <property type="molecule type" value="Genomic_DNA"/>
</dbReference>
<dbReference type="AlphaFoldDB" id="A0A2K1QXA2"/>
<dbReference type="Gene3D" id="3.30.70.330">
    <property type="match status" value="2"/>
</dbReference>
<dbReference type="Pfam" id="PF00076">
    <property type="entry name" value="RRM_1"/>
    <property type="match status" value="2"/>
</dbReference>
<comment type="caution">
    <text evidence="4">The sequence shown here is derived from an EMBL/GenBank/DDBJ whole genome shotgun (WGS) entry which is preliminary data.</text>
</comment>
<evidence type="ECO:0000313" key="4">
    <source>
        <dbReference type="EMBL" id="PNS19677.1"/>
    </source>
</evidence>
<dbReference type="GO" id="GO:0003723">
    <property type="term" value="F:RNA binding"/>
    <property type="evidence" value="ECO:0007669"/>
    <property type="project" value="UniProtKB-UniRule"/>
</dbReference>
<keyword evidence="1 2" id="KW-0694">RNA-binding</keyword>
<feature type="domain" description="RRM" evidence="3">
    <location>
        <begin position="148"/>
        <end position="226"/>
    </location>
</feature>
<protein>
    <recommendedName>
        <fullName evidence="3">RRM domain-containing protein</fullName>
    </recommendedName>
</protein>
<dbReference type="InterPro" id="IPR035979">
    <property type="entry name" value="RBD_domain_sf"/>
</dbReference>
<evidence type="ECO:0000313" key="5">
    <source>
        <dbReference type="Proteomes" id="UP000243797"/>
    </source>
</evidence>
<organism evidence="4 5">
    <name type="scientific">Sphaceloma murrayae</name>
    <dbReference type="NCBI Taxonomy" id="2082308"/>
    <lineage>
        <taxon>Eukaryota</taxon>
        <taxon>Fungi</taxon>
        <taxon>Dikarya</taxon>
        <taxon>Ascomycota</taxon>
        <taxon>Pezizomycotina</taxon>
        <taxon>Dothideomycetes</taxon>
        <taxon>Dothideomycetidae</taxon>
        <taxon>Myriangiales</taxon>
        <taxon>Elsinoaceae</taxon>
        <taxon>Sphaceloma</taxon>
    </lineage>
</organism>
<dbReference type="PROSITE" id="PS50102">
    <property type="entry name" value="RRM"/>
    <property type="match status" value="1"/>
</dbReference>
<sequence length="581" mass="65835">MSPSPSSSGSESPHNHVRRLTLSDSALLQRIVDDVEASHPIPIPRTRSSAATTSYEQDVFAMERFLQDGDGQVDSIEKGRETDSESELDDLFTYRPLWGAPPNDYMSLYRETRVRESRAKERTDSVDRILPSRIITSENAQHHLPPDACIFVANLPRMAEDVHIKSDLEISFARYGTVYVKVRRDQTNLPVAFVQFTTTRAAQVALESGHGIQVAGRPIRMEKAKCDRTLLCSHKYQDELSADDIHAIRELVEKFGPVDTIYRVPQDDKSLYYLPEGVWIRFKLYGSCQDAYKRLCRHTKYRFELFRDRSPKFRLRPYPSSKVPSAPASTQQAHPLVGIKGLHQSFRFGSIIFVDGLPTTSTKAQLYDLFSHFGTIVYIHIHQEMKSTLHDEIAWRNGWVAFKEDFAGPAAHAFSVRHGFSMQDAAQLLWCHLLVEVTHVSSGVFNHELLQTFDYAGYSQYMHALPNPLLATQPDVSKKFEYSVTWEPTGIIYDWMKSAPIKALAPALGAPVTPQHAMSLSATNVQYRDYGCDHLVTPFGRAIGYGLAQRLYGYHDTQHRLTNNIGWFSPEPPSGMSPIRI</sequence>
<dbReference type="InParanoid" id="A0A2K1QXA2"/>
<dbReference type="CDD" id="cd00590">
    <property type="entry name" value="RRM_SF"/>
    <property type="match status" value="1"/>
</dbReference>
<keyword evidence="5" id="KW-1185">Reference proteome</keyword>
<accession>A0A2K1QXA2</accession>
<dbReference type="SUPFAM" id="SSF54928">
    <property type="entry name" value="RNA-binding domain, RBD"/>
    <property type="match status" value="1"/>
</dbReference>
<dbReference type="STRING" id="2082308.A0A2K1QXA2"/>
<evidence type="ECO:0000256" key="2">
    <source>
        <dbReference type="PROSITE-ProRule" id="PRU00176"/>
    </source>
</evidence>
<dbReference type="InterPro" id="IPR000504">
    <property type="entry name" value="RRM_dom"/>
</dbReference>
<dbReference type="Proteomes" id="UP000243797">
    <property type="component" value="Unassembled WGS sequence"/>
</dbReference>
<dbReference type="PANTHER" id="PTHR10352">
    <property type="entry name" value="EUKARYOTIC TRANSLATION INITIATION FACTOR 3 SUBUNIT G"/>
    <property type="match status" value="1"/>
</dbReference>
<evidence type="ECO:0000256" key="1">
    <source>
        <dbReference type="ARBA" id="ARBA00022884"/>
    </source>
</evidence>
<gene>
    <name evidence="4" type="ORF">CAC42_7521</name>
</gene>
<proteinExistence type="predicted"/>
<dbReference type="OrthoDB" id="410044at2759"/>
<name>A0A2K1QXA2_9PEZI</name>
<dbReference type="InterPro" id="IPR012677">
    <property type="entry name" value="Nucleotide-bd_a/b_plait_sf"/>
</dbReference>
<evidence type="ECO:0000259" key="3">
    <source>
        <dbReference type="PROSITE" id="PS50102"/>
    </source>
</evidence>
<dbReference type="SMART" id="SM00360">
    <property type="entry name" value="RRM"/>
    <property type="match status" value="1"/>
</dbReference>
<reference evidence="4 5" key="1">
    <citation type="submission" date="2017-06" db="EMBL/GenBank/DDBJ databases">
        <title>Draft genome sequence of a variant of Elsinoe murrayae.</title>
        <authorList>
            <person name="Cheng Q."/>
        </authorList>
    </citation>
    <scope>NUCLEOTIDE SEQUENCE [LARGE SCALE GENOMIC DNA]</scope>
    <source>
        <strain evidence="4 5">CQ-2017a</strain>
    </source>
</reference>